<organism evidence="1 2">
    <name type="scientific">Nocardioides panaciterrulae</name>
    <dbReference type="NCBI Taxonomy" id="661492"/>
    <lineage>
        <taxon>Bacteria</taxon>
        <taxon>Bacillati</taxon>
        <taxon>Actinomycetota</taxon>
        <taxon>Actinomycetes</taxon>
        <taxon>Propionibacteriales</taxon>
        <taxon>Nocardioidaceae</taxon>
        <taxon>Nocardioides</taxon>
    </lineage>
</organism>
<name>A0A7Y9E8P9_9ACTN</name>
<dbReference type="RefSeq" id="WP_179664628.1">
    <property type="nucleotide sequence ID" value="NZ_JACCBG010000001.1"/>
</dbReference>
<proteinExistence type="predicted"/>
<keyword evidence="2" id="KW-1185">Reference proteome</keyword>
<sequence>MTTIRSRLATSPVARAAALPLRTGMIARHDARVVGRSVDWLVRGRETTNLTYDLDPLNREQLCWFVSAVSGAEVGQAREWVTELEDDQELFDHVVASLSTHPRRGIGAREPHWARRLGWYALVRALEPEHVVETGTHFGLGSCAIAAALLRNGHGRLTTIDIDPQAGYVIGGPWADVIDQRTGSSVELLAGLDDVDIFLHDSLHTYDYETAELGAVEPRLSPGAVVLSDNAHDSAALSHWAERTGRQYLFFKEQPARHWWPGDGLGVAWNGKEPA</sequence>
<gene>
    <name evidence="1" type="ORF">BJZ21_003150</name>
</gene>
<evidence type="ECO:0000313" key="2">
    <source>
        <dbReference type="Proteomes" id="UP000535511"/>
    </source>
</evidence>
<dbReference type="Pfam" id="PF13578">
    <property type="entry name" value="Methyltransf_24"/>
    <property type="match status" value="1"/>
</dbReference>
<dbReference type="InterPro" id="IPR029063">
    <property type="entry name" value="SAM-dependent_MTases_sf"/>
</dbReference>
<dbReference type="Proteomes" id="UP000535511">
    <property type="component" value="Unassembled WGS sequence"/>
</dbReference>
<reference evidence="1 2" key="1">
    <citation type="submission" date="2020-07" db="EMBL/GenBank/DDBJ databases">
        <title>Sequencing the genomes of 1000 actinobacteria strains.</title>
        <authorList>
            <person name="Klenk H.-P."/>
        </authorList>
    </citation>
    <scope>NUCLEOTIDE SEQUENCE [LARGE SCALE GENOMIC DNA]</scope>
    <source>
        <strain evidence="1 2">DSM 21350</strain>
    </source>
</reference>
<dbReference type="AlphaFoldDB" id="A0A7Y9E8P9"/>
<dbReference type="PANTHER" id="PTHR43167:SF1">
    <property type="entry name" value="PUTATIVE (AFU_ORTHOLOGUE AFUA_6G01830)-RELATED"/>
    <property type="match status" value="1"/>
</dbReference>
<dbReference type="EMBL" id="JACCBG010000001">
    <property type="protein sequence ID" value="NYD43067.1"/>
    <property type="molecule type" value="Genomic_DNA"/>
</dbReference>
<evidence type="ECO:0000313" key="1">
    <source>
        <dbReference type="EMBL" id="NYD43067.1"/>
    </source>
</evidence>
<dbReference type="PANTHER" id="PTHR43167">
    <property type="entry name" value="PUTATIVE (AFU_ORTHOLOGUE AFUA_6G01830)-RELATED"/>
    <property type="match status" value="1"/>
</dbReference>
<evidence type="ECO:0008006" key="3">
    <source>
        <dbReference type="Google" id="ProtNLM"/>
    </source>
</evidence>
<dbReference type="Gene3D" id="3.40.50.150">
    <property type="entry name" value="Vaccinia Virus protein VP39"/>
    <property type="match status" value="1"/>
</dbReference>
<accession>A0A7Y9E8P9</accession>
<protein>
    <recommendedName>
        <fullName evidence="3">Class I SAM-dependent methyltransferase</fullName>
    </recommendedName>
</protein>
<comment type="caution">
    <text evidence="1">The sequence shown here is derived from an EMBL/GenBank/DDBJ whole genome shotgun (WGS) entry which is preliminary data.</text>
</comment>
<dbReference type="SUPFAM" id="SSF53335">
    <property type="entry name" value="S-adenosyl-L-methionine-dependent methyltransferases"/>
    <property type="match status" value="1"/>
</dbReference>